<comment type="caution">
    <text evidence="1">The sequence shown here is derived from an EMBL/GenBank/DDBJ whole genome shotgun (WGS) entry which is preliminary data.</text>
</comment>
<dbReference type="HAMAP" id="MF_01481">
    <property type="entry name" value="PSII_Psb27"/>
    <property type="match status" value="1"/>
</dbReference>
<dbReference type="FunFam" id="1.20.58.810:FF:000002">
    <property type="entry name" value="Photosystem II D1 processing protein PSB27-H2, chloroplastic"/>
    <property type="match status" value="1"/>
</dbReference>
<dbReference type="EMBL" id="JAUJYO010000015">
    <property type="protein sequence ID" value="KAK1297179.1"/>
    <property type="molecule type" value="Genomic_DNA"/>
</dbReference>
<evidence type="ECO:0000313" key="1">
    <source>
        <dbReference type="EMBL" id="KAK1297179.1"/>
    </source>
</evidence>
<dbReference type="GO" id="GO:0010206">
    <property type="term" value="P:photosystem II repair"/>
    <property type="evidence" value="ECO:0007669"/>
    <property type="project" value="InterPro"/>
</dbReference>
<reference evidence="1" key="1">
    <citation type="journal article" date="2023" name="Nat. Commun.">
        <title>Diploid and tetraploid genomes of Acorus and the evolution of monocots.</title>
        <authorList>
            <person name="Ma L."/>
            <person name="Liu K.W."/>
            <person name="Li Z."/>
            <person name="Hsiao Y.Y."/>
            <person name="Qi Y."/>
            <person name="Fu T."/>
            <person name="Tang G.D."/>
            <person name="Zhang D."/>
            <person name="Sun W.H."/>
            <person name="Liu D.K."/>
            <person name="Li Y."/>
            <person name="Chen G.Z."/>
            <person name="Liu X.D."/>
            <person name="Liao X.Y."/>
            <person name="Jiang Y.T."/>
            <person name="Yu X."/>
            <person name="Hao Y."/>
            <person name="Huang J."/>
            <person name="Zhao X.W."/>
            <person name="Ke S."/>
            <person name="Chen Y.Y."/>
            <person name="Wu W.L."/>
            <person name="Hsu J.L."/>
            <person name="Lin Y.F."/>
            <person name="Huang M.D."/>
            <person name="Li C.Y."/>
            <person name="Huang L."/>
            <person name="Wang Z.W."/>
            <person name="Zhao X."/>
            <person name="Zhong W.Y."/>
            <person name="Peng D.H."/>
            <person name="Ahmad S."/>
            <person name="Lan S."/>
            <person name="Zhang J.S."/>
            <person name="Tsai W.C."/>
            <person name="Van de Peer Y."/>
            <person name="Liu Z.J."/>
        </authorList>
    </citation>
    <scope>NUCLEOTIDE SEQUENCE</scope>
    <source>
        <strain evidence="1">CP</strain>
    </source>
</reference>
<dbReference type="PANTHER" id="PTHR34041">
    <property type="entry name" value="PHOTOSYSTEM II REPAIR PROTEIN PSB27-H1, CHLOROPLASTIC"/>
    <property type="match status" value="1"/>
</dbReference>
<dbReference type="GO" id="GO:0009523">
    <property type="term" value="C:photosystem II"/>
    <property type="evidence" value="ECO:0007669"/>
    <property type="project" value="InterPro"/>
</dbReference>
<reference evidence="1" key="2">
    <citation type="submission" date="2023-06" db="EMBL/GenBank/DDBJ databases">
        <authorList>
            <person name="Ma L."/>
            <person name="Liu K.-W."/>
            <person name="Li Z."/>
            <person name="Hsiao Y.-Y."/>
            <person name="Qi Y."/>
            <person name="Fu T."/>
            <person name="Tang G."/>
            <person name="Zhang D."/>
            <person name="Sun W.-H."/>
            <person name="Liu D.-K."/>
            <person name="Li Y."/>
            <person name="Chen G.-Z."/>
            <person name="Liu X.-D."/>
            <person name="Liao X.-Y."/>
            <person name="Jiang Y.-T."/>
            <person name="Yu X."/>
            <person name="Hao Y."/>
            <person name="Huang J."/>
            <person name="Zhao X.-W."/>
            <person name="Ke S."/>
            <person name="Chen Y.-Y."/>
            <person name="Wu W.-L."/>
            <person name="Hsu J.-L."/>
            <person name="Lin Y.-F."/>
            <person name="Huang M.-D."/>
            <person name="Li C.-Y."/>
            <person name="Huang L."/>
            <person name="Wang Z.-W."/>
            <person name="Zhao X."/>
            <person name="Zhong W.-Y."/>
            <person name="Peng D.-H."/>
            <person name="Ahmad S."/>
            <person name="Lan S."/>
            <person name="Zhang J.-S."/>
            <person name="Tsai W.-C."/>
            <person name="Van De Peer Y."/>
            <person name="Liu Z.-J."/>
        </authorList>
    </citation>
    <scope>NUCLEOTIDE SEQUENCE</scope>
    <source>
        <strain evidence="1">CP</strain>
        <tissue evidence="1">Leaves</tissue>
    </source>
</reference>
<dbReference type="InterPro" id="IPR025585">
    <property type="entry name" value="PSII_Psb27"/>
</dbReference>
<sequence>MLYGGATVAVILSGGMSPLPVKAEEKASGDDGDGVLDALKSMFDSNETIKSGKTLPKAYLKSARDLVETLRESLGDDGKDVAKFRRNADAAKQSIREYLNGWRGQQVVAAEESYVALEKAIRSLANFYSKAGPFATMPDDHVFSDTYAIYQATAPNLLNQSRFMISEPINITFPNATLSSSSSPQLLLHLHSCSNTIYKMNVSVVCED</sequence>
<dbReference type="PANTHER" id="PTHR34041:SF3">
    <property type="entry name" value="PHOTOSYSTEM II D1 PRECURSOR PROCESSING PROTEIN PSB27-H2, CHLOROPLASTIC"/>
    <property type="match status" value="1"/>
</dbReference>
<keyword evidence="2" id="KW-1185">Reference proteome</keyword>
<dbReference type="InterPro" id="IPR038450">
    <property type="entry name" value="PSII_Psb27_sf"/>
</dbReference>
<dbReference type="GO" id="GO:0009543">
    <property type="term" value="C:chloroplast thylakoid lumen"/>
    <property type="evidence" value="ECO:0007669"/>
    <property type="project" value="TreeGrafter"/>
</dbReference>
<protein>
    <submittedName>
        <fullName evidence="1">Uncharacterized protein</fullName>
    </submittedName>
</protein>
<dbReference type="GO" id="GO:0010207">
    <property type="term" value="P:photosystem II assembly"/>
    <property type="evidence" value="ECO:0007669"/>
    <property type="project" value="InterPro"/>
</dbReference>
<gene>
    <name evidence="1" type="ORF">QJS10_CPB15g02064</name>
</gene>
<dbReference type="Gene3D" id="1.20.58.810">
    <property type="entry name" value="Photosystem II Pbs27"/>
    <property type="match status" value="1"/>
</dbReference>
<organism evidence="1 2">
    <name type="scientific">Acorus calamus</name>
    <name type="common">Sweet flag</name>
    <dbReference type="NCBI Taxonomy" id="4465"/>
    <lineage>
        <taxon>Eukaryota</taxon>
        <taxon>Viridiplantae</taxon>
        <taxon>Streptophyta</taxon>
        <taxon>Embryophyta</taxon>
        <taxon>Tracheophyta</taxon>
        <taxon>Spermatophyta</taxon>
        <taxon>Magnoliopsida</taxon>
        <taxon>Liliopsida</taxon>
        <taxon>Acoraceae</taxon>
        <taxon>Acorus</taxon>
    </lineage>
</organism>
<dbReference type="Proteomes" id="UP001180020">
    <property type="component" value="Unassembled WGS sequence"/>
</dbReference>
<dbReference type="Pfam" id="PF13326">
    <property type="entry name" value="PSII_Pbs27"/>
    <property type="match status" value="1"/>
</dbReference>
<dbReference type="AlphaFoldDB" id="A0AAV9D8E9"/>
<evidence type="ECO:0000313" key="2">
    <source>
        <dbReference type="Proteomes" id="UP001180020"/>
    </source>
</evidence>
<name>A0AAV9D8E9_ACOCL</name>
<proteinExistence type="inferred from homology"/>
<accession>A0AAV9D8E9</accession>